<sequence>MILRARRRSPSNSNVYNELTALSSIGALVKP</sequence>
<evidence type="ECO:0000313" key="2">
    <source>
        <dbReference type="Proteomes" id="UP000198755"/>
    </source>
</evidence>
<keyword evidence="2" id="KW-1185">Reference proteome</keyword>
<dbReference type="Proteomes" id="UP000198755">
    <property type="component" value="Unassembled WGS sequence"/>
</dbReference>
<protein>
    <submittedName>
        <fullName evidence="1">Uncharacterized protein</fullName>
    </submittedName>
</protein>
<dbReference type="AlphaFoldDB" id="A0A1I4C7Z7"/>
<organism evidence="1 2">
    <name type="scientific">Methylocapsa palsarum</name>
    <dbReference type="NCBI Taxonomy" id="1612308"/>
    <lineage>
        <taxon>Bacteria</taxon>
        <taxon>Pseudomonadati</taxon>
        <taxon>Pseudomonadota</taxon>
        <taxon>Alphaproteobacteria</taxon>
        <taxon>Hyphomicrobiales</taxon>
        <taxon>Beijerinckiaceae</taxon>
        <taxon>Methylocapsa</taxon>
    </lineage>
</organism>
<accession>A0A1I4C7Z7</accession>
<dbReference type="EMBL" id="FOSN01000019">
    <property type="protein sequence ID" value="SFK77222.1"/>
    <property type="molecule type" value="Genomic_DNA"/>
</dbReference>
<gene>
    <name evidence="1" type="ORF">SAMN05444581_11921</name>
</gene>
<proteinExistence type="predicted"/>
<reference evidence="1 2" key="1">
    <citation type="submission" date="2016-10" db="EMBL/GenBank/DDBJ databases">
        <authorList>
            <person name="de Groot N.N."/>
        </authorList>
    </citation>
    <scope>NUCLEOTIDE SEQUENCE [LARGE SCALE GENOMIC DNA]</scope>
    <source>
        <strain evidence="1 2">NE2</strain>
    </source>
</reference>
<name>A0A1I4C7Z7_9HYPH</name>
<evidence type="ECO:0000313" key="1">
    <source>
        <dbReference type="EMBL" id="SFK77222.1"/>
    </source>
</evidence>